<organism evidence="2 3">
    <name type="scientific">Thiocystis violascens (strain ATCC 17096 / DSM 198 / 6111)</name>
    <name type="common">Chromatium violascens</name>
    <dbReference type="NCBI Taxonomy" id="765911"/>
    <lineage>
        <taxon>Bacteria</taxon>
        <taxon>Pseudomonadati</taxon>
        <taxon>Pseudomonadota</taxon>
        <taxon>Gammaproteobacteria</taxon>
        <taxon>Chromatiales</taxon>
        <taxon>Chromatiaceae</taxon>
        <taxon>Thiocystis</taxon>
    </lineage>
</organism>
<dbReference type="PANTHER" id="PTHR45947:SF3">
    <property type="entry name" value="SULFOQUINOVOSYL TRANSFERASE SQD2"/>
    <property type="match status" value="1"/>
</dbReference>
<dbReference type="OrthoDB" id="9802525at2"/>
<dbReference type="eggNOG" id="COG0438">
    <property type="taxonomic scope" value="Bacteria"/>
</dbReference>
<dbReference type="STRING" id="765911.Thivi_3775"/>
<gene>
    <name evidence="2" type="ordered locus">Thivi_3775</name>
</gene>
<dbReference type="Proteomes" id="UP000006062">
    <property type="component" value="Chromosome"/>
</dbReference>
<dbReference type="Pfam" id="PF13439">
    <property type="entry name" value="Glyco_transf_4"/>
    <property type="match status" value="1"/>
</dbReference>
<dbReference type="InterPro" id="IPR028098">
    <property type="entry name" value="Glyco_trans_4-like_N"/>
</dbReference>
<dbReference type="EMBL" id="CP003154">
    <property type="protein sequence ID" value="AFL75619.1"/>
    <property type="molecule type" value="Genomic_DNA"/>
</dbReference>
<keyword evidence="2" id="KW-0808">Transferase</keyword>
<dbReference type="CDD" id="cd03814">
    <property type="entry name" value="GT4-like"/>
    <property type="match status" value="1"/>
</dbReference>
<evidence type="ECO:0000313" key="2">
    <source>
        <dbReference type="EMBL" id="AFL75619.1"/>
    </source>
</evidence>
<dbReference type="KEGG" id="tvi:Thivi_3775"/>
<proteinExistence type="predicted"/>
<dbReference type="InterPro" id="IPR050194">
    <property type="entry name" value="Glycosyltransferase_grp1"/>
</dbReference>
<keyword evidence="3" id="KW-1185">Reference proteome</keyword>
<dbReference type="GO" id="GO:0016757">
    <property type="term" value="F:glycosyltransferase activity"/>
    <property type="evidence" value="ECO:0007669"/>
    <property type="project" value="UniProtKB-ARBA"/>
</dbReference>
<dbReference type="AlphaFoldDB" id="I3YF51"/>
<evidence type="ECO:0000259" key="1">
    <source>
        <dbReference type="Pfam" id="PF13439"/>
    </source>
</evidence>
<name>I3YF51_THIV6</name>
<accession>I3YF51</accession>
<reference evidence="2 3" key="1">
    <citation type="submission" date="2012-06" db="EMBL/GenBank/DDBJ databases">
        <title>Complete sequence of Thiocystis violascens DSM 198.</title>
        <authorList>
            <consortium name="US DOE Joint Genome Institute"/>
            <person name="Lucas S."/>
            <person name="Han J."/>
            <person name="Lapidus A."/>
            <person name="Cheng J.-F."/>
            <person name="Goodwin L."/>
            <person name="Pitluck S."/>
            <person name="Peters L."/>
            <person name="Ovchinnikova G."/>
            <person name="Teshima H."/>
            <person name="Detter J.C."/>
            <person name="Han C."/>
            <person name="Tapia R."/>
            <person name="Land M."/>
            <person name="Hauser L."/>
            <person name="Kyrpides N."/>
            <person name="Ivanova N."/>
            <person name="Pagani I."/>
            <person name="Vogl K."/>
            <person name="Liu Z."/>
            <person name="Frigaard N.-U."/>
            <person name="Bryant D."/>
            <person name="Woyke T."/>
        </authorList>
    </citation>
    <scope>NUCLEOTIDE SEQUENCE [LARGE SCALE GENOMIC DNA]</scope>
    <source>
        <strain evidence="3">ATCC 17096 / DSM 198 / 6111</strain>
    </source>
</reference>
<evidence type="ECO:0000313" key="3">
    <source>
        <dbReference type="Proteomes" id="UP000006062"/>
    </source>
</evidence>
<dbReference type="HOGENOM" id="CLU_009583_2_0_6"/>
<feature type="domain" description="Glycosyltransferase subfamily 4-like N-terminal" evidence="1">
    <location>
        <begin position="30"/>
        <end position="199"/>
    </location>
</feature>
<dbReference type="SUPFAM" id="SSF53756">
    <property type="entry name" value="UDP-Glycosyltransferase/glycogen phosphorylase"/>
    <property type="match status" value="1"/>
</dbReference>
<dbReference type="Pfam" id="PF13692">
    <property type="entry name" value="Glyco_trans_1_4"/>
    <property type="match status" value="1"/>
</dbReference>
<protein>
    <submittedName>
        <fullName evidence="2">Glycosyltransferase</fullName>
    </submittedName>
</protein>
<dbReference type="Gene3D" id="3.40.50.2000">
    <property type="entry name" value="Glycogen Phosphorylase B"/>
    <property type="match status" value="2"/>
</dbReference>
<sequence>MQRTRRTSSDRREPAQLDLAIVTETYPPEINGVANTMLHLAEGLAERGHGIQLVRPRQQTDRGRIPTGPVIPYLVPGLPIPGYRGLRFGLPVYWRLRRQWHRSRPHLVYIATQGPLGHSALSAARALGIPTVTGFHTQFHQYSQHYGLGILTHQIAETLRHFHNRSDATLVPTAELKAELSSGGFQNVHVFGRGVDVTRFSPAWRDPALRRSWGCDDDTLVAVYVGRVAAEKNLDLAREAFQAILAERSNARFVLVGDGPELAHLRREFPDFICAGARVGDALSAHYASGDLFLFPSLTETFGNVVTEAMASGLPVIAFDYAAAHAHIESWVNGVTLAVGDSAAFIAASRAAAQDPVRLRQLGAAARKTAEGISWDRVLGRVEERLFEVIRRHGGMEVCHEAMAATPE</sequence>
<dbReference type="PANTHER" id="PTHR45947">
    <property type="entry name" value="SULFOQUINOVOSYL TRANSFERASE SQD2"/>
    <property type="match status" value="1"/>
</dbReference>
<dbReference type="RefSeq" id="WP_014780010.1">
    <property type="nucleotide sequence ID" value="NC_018012.1"/>
</dbReference>